<evidence type="ECO:0000313" key="4">
    <source>
        <dbReference type="Proteomes" id="UP000321927"/>
    </source>
</evidence>
<dbReference type="Gene3D" id="3.40.50.2000">
    <property type="entry name" value="Glycogen Phosphorylase B"/>
    <property type="match status" value="2"/>
</dbReference>
<gene>
    <name evidence="3" type="ORF">ESW18_09780</name>
</gene>
<evidence type="ECO:0000259" key="2">
    <source>
        <dbReference type="Pfam" id="PF13439"/>
    </source>
</evidence>
<proteinExistence type="predicted"/>
<name>A0ABY3HMU5_9BACT</name>
<protein>
    <submittedName>
        <fullName evidence="3">Glycosyltransferase family 4 protein</fullName>
    </submittedName>
</protein>
<dbReference type="PANTHER" id="PTHR12526">
    <property type="entry name" value="GLYCOSYLTRANSFERASE"/>
    <property type="match status" value="1"/>
</dbReference>
<feature type="domain" description="Glycosyl transferase family 1" evidence="1">
    <location>
        <begin position="189"/>
        <end position="359"/>
    </location>
</feature>
<dbReference type="PANTHER" id="PTHR12526:SF630">
    <property type="entry name" value="GLYCOSYLTRANSFERASE"/>
    <property type="match status" value="1"/>
</dbReference>
<reference evidence="3 4" key="1">
    <citation type="submission" date="2019-08" db="EMBL/GenBank/DDBJ databases">
        <title>Genome of Algoriphagus ratkowskyi IC026.</title>
        <authorList>
            <person name="Bowman J.P."/>
        </authorList>
    </citation>
    <scope>NUCLEOTIDE SEQUENCE [LARGE SCALE GENOMIC DNA]</scope>
    <source>
        <strain evidence="3 4">IC026</strain>
    </source>
</reference>
<feature type="domain" description="Glycosyltransferase subfamily 4-like N-terminal" evidence="2">
    <location>
        <begin position="18"/>
        <end position="179"/>
    </location>
</feature>
<sequence>MESPLTVLFLNSSSDLYGSSRILIEVVKIYKNAGLTPVVVLSEPGPLQSYLDDLGIAVRIQNLGILRRKYVNPSGVINRIGKNITAYRFLDQLHTEFNFDLVYSNTLAVVVGAQWAKWNKLPHIWHIHEMLLGSSPLIRLLTKMLDNTTPSPIVVSEAVKNLWDKRLKKAIPEVIHNGLPYEVFLNQSEKSLQELSIPENSLVITMVGRINPGKGQLFFLNLAREISSTYPHCHFVLVGDPYPGYESIEIEMNKFILENGLENCVSNLGFRKDVASILKGSDIFVLPSSLPDSLPTVILEAMAAGCPVVATRSGGSSEMVIDGKTGYLISINDLDEGVNALIKLILDPELRETFGNSGRIRVMNEFSLDSFSENIENHLWQQLRKN</sequence>
<evidence type="ECO:0000259" key="1">
    <source>
        <dbReference type="Pfam" id="PF00534"/>
    </source>
</evidence>
<evidence type="ECO:0000313" key="3">
    <source>
        <dbReference type="EMBL" id="TXD77655.1"/>
    </source>
</evidence>
<dbReference type="InterPro" id="IPR001296">
    <property type="entry name" value="Glyco_trans_1"/>
</dbReference>
<organism evidence="3 4">
    <name type="scientific">Algoriphagus ratkowskyi</name>
    <dbReference type="NCBI Taxonomy" id="57028"/>
    <lineage>
        <taxon>Bacteria</taxon>
        <taxon>Pseudomonadati</taxon>
        <taxon>Bacteroidota</taxon>
        <taxon>Cytophagia</taxon>
        <taxon>Cytophagales</taxon>
        <taxon>Cyclobacteriaceae</taxon>
        <taxon>Algoriphagus</taxon>
    </lineage>
</organism>
<comment type="caution">
    <text evidence="3">The sequence shown here is derived from an EMBL/GenBank/DDBJ whole genome shotgun (WGS) entry which is preliminary data.</text>
</comment>
<keyword evidence="4" id="KW-1185">Reference proteome</keyword>
<dbReference type="CDD" id="cd03801">
    <property type="entry name" value="GT4_PimA-like"/>
    <property type="match status" value="1"/>
</dbReference>
<accession>A0ABY3HMU5</accession>
<dbReference type="Pfam" id="PF00534">
    <property type="entry name" value="Glycos_transf_1"/>
    <property type="match status" value="1"/>
</dbReference>
<dbReference type="SUPFAM" id="SSF53756">
    <property type="entry name" value="UDP-Glycosyltransferase/glycogen phosphorylase"/>
    <property type="match status" value="1"/>
</dbReference>
<dbReference type="Pfam" id="PF13439">
    <property type="entry name" value="Glyco_transf_4"/>
    <property type="match status" value="1"/>
</dbReference>
<dbReference type="EMBL" id="VORV01000006">
    <property type="protein sequence ID" value="TXD77655.1"/>
    <property type="molecule type" value="Genomic_DNA"/>
</dbReference>
<dbReference type="Proteomes" id="UP000321927">
    <property type="component" value="Unassembled WGS sequence"/>
</dbReference>
<dbReference type="InterPro" id="IPR028098">
    <property type="entry name" value="Glyco_trans_4-like_N"/>
</dbReference>